<proteinExistence type="predicted"/>
<dbReference type="Gene3D" id="1.20.120.160">
    <property type="entry name" value="HPT domain"/>
    <property type="match status" value="1"/>
</dbReference>
<reference evidence="1 2" key="1">
    <citation type="submission" date="2018-01" db="EMBL/GenBank/DDBJ databases">
        <authorList>
            <person name="Gaut B.S."/>
            <person name="Morton B.R."/>
            <person name="Clegg M.T."/>
            <person name="Duvall M.R."/>
        </authorList>
    </citation>
    <scope>NUCLEOTIDE SEQUENCE [LARGE SCALE GENOMIC DNA]</scope>
    <source>
        <strain evidence="1">GP69</strain>
    </source>
</reference>
<evidence type="ECO:0008006" key="3">
    <source>
        <dbReference type="Google" id="ProtNLM"/>
    </source>
</evidence>
<dbReference type="RefSeq" id="WP_103239171.1">
    <property type="nucleotide sequence ID" value="NZ_JANJZD010000007.1"/>
</dbReference>
<dbReference type="InterPro" id="IPR036641">
    <property type="entry name" value="HPT_dom_sf"/>
</dbReference>
<dbReference type="SUPFAM" id="SSF47226">
    <property type="entry name" value="Histidine-containing phosphotransfer domain, HPT domain"/>
    <property type="match status" value="1"/>
</dbReference>
<dbReference type="GO" id="GO:0000160">
    <property type="term" value="P:phosphorelay signal transduction system"/>
    <property type="evidence" value="ECO:0007669"/>
    <property type="project" value="InterPro"/>
</dbReference>
<protein>
    <recommendedName>
        <fullName evidence="3">Hpt domain protein</fullName>
    </recommendedName>
</protein>
<evidence type="ECO:0000313" key="1">
    <source>
        <dbReference type="EMBL" id="SOY29039.1"/>
    </source>
</evidence>
<dbReference type="EMBL" id="OFSM01000008">
    <property type="protein sequence ID" value="SOY29039.1"/>
    <property type="molecule type" value="Genomic_DNA"/>
</dbReference>
<dbReference type="Proteomes" id="UP000236311">
    <property type="component" value="Unassembled WGS sequence"/>
</dbReference>
<organism evidence="1 2">
    <name type="scientific">Acetatifactor muris</name>
    <dbReference type="NCBI Taxonomy" id="879566"/>
    <lineage>
        <taxon>Bacteria</taxon>
        <taxon>Bacillati</taxon>
        <taxon>Bacillota</taxon>
        <taxon>Clostridia</taxon>
        <taxon>Lachnospirales</taxon>
        <taxon>Lachnospiraceae</taxon>
        <taxon>Acetatifactor</taxon>
    </lineage>
</organism>
<dbReference type="OrthoDB" id="1669200at2"/>
<dbReference type="AlphaFoldDB" id="A0A2K4ZF05"/>
<evidence type="ECO:0000313" key="2">
    <source>
        <dbReference type="Proteomes" id="UP000236311"/>
    </source>
</evidence>
<gene>
    <name evidence="1" type="ORF">AMURIS_01754</name>
</gene>
<keyword evidence="2" id="KW-1185">Reference proteome</keyword>
<accession>A0A2K4ZF05</accession>
<sequence length="117" mass="13007">MNLLDELRTLGVDVDDGLKRIMGNEKLYTKLLGSFVKMARTNEVRIEDGCTDYTEAIEKAHALKGTAGNLSLTPIYEGYTEILNLLRGGQPAEAKVVLERILPVQQEILRCIESSVQ</sequence>
<name>A0A2K4ZF05_9FIRM</name>